<keyword evidence="1 3" id="KW-0238">DNA-binding</keyword>
<evidence type="ECO:0000313" key="7">
    <source>
        <dbReference type="EMBL" id="VEG55662.1"/>
    </source>
</evidence>
<evidence type="ECO:0000256" key="1">
    <source>
        <dbReference type="ARBA" id="ARBA00023125"/>
    </source>
</evidence>
<evidence type="ECO:0000256" key="2">
    <source>
        <dbReference type="ARBA" id="ARBA00023172"/>
    </source>
</evidence>
<evidence type="ECO:0000313" key="8">
    <source>
        <dbReference type="Proteomes" id="UP000279306"/>
    </source>
</evidence>
<dbReference type="AlphaFoldDB" id="A0A3S5EJJ9"/>
<evidence type="ECO:0000256" key="4">
    <source>
        <dbReference type="SAM" id="MobiDB-lite"/>
    </source>
</evidence>
<gene>
    <name evidence="7" type="primary">xerD_2</name>
    <name evidence="7" type="ORF">NCTC10437_03115</name>
</gene>
<dbReference type="EMBL" id="LR134356">
    <property type="protein sequence ID" value="VEG55662.1"/>
    <property type="molecule type" value="Genomic_DNA"/>
</dbReference>
<dbReference type="InterPro" id="IPR050090">
    <property type="entry name" value="Tyrosine_recombinase_XerCD"/>
</dbReference>
<keyword evidence="8" id="KW-1185">Reference proteome</keyword>
<dbReference type="PROSITE" id="PS51900">
    <property type="entry name" value="CB"/>
    <property type="match status" value="1"/>
</dbReference>
<dbReference type="InterPro" id="IPR002104">
    <property type="entry name" value="Integrase_catalytic"/>
</dbReference>
<dbReference type="Pfam" id="PF00589">
    <property type="entry name" value="Phage_integrase"/>
    <property type="match status" value="1"/>
</dbReference>
<dbReference type="PANTHER" id="PTHR30349">
    <property type="entry name" value="PHAGE INTEGRASE-RELATED"/>
    <property type="match status" value="1"/>
</dbReference>
<dbReference type="InterPro" id="IPR044068">
    <property type="entry name" value="CB"/>
</dbReference>
<protein>
    <submittedName>
        <fullName evidence="7">Phage integrase family protein</fullName>
    </submittedName>
</protein>
<dbReference type="InterPro" id="IPR010998">
    <property type="entry name" value="Integrase_recombinase_N"/>
</dbReference>
<sequence length="404" mass="43538">MGKRSNGEGNVYQRANGTWEARMTYPDPDTGRQRRASFYAPTKRAVMAKMKAARERVDAGAPVKDASTTVADWLAHWRATTLAASDRKETTRSLYTTLSKVHLEPAPFGATPLDKLRPSDVEALVLRLRAKTKPGRPDPDSDAEPAPVRALSDSTIRSTYTVLRAALDGAVRDGLLARNPAAQVRRPGVERTEARHLDAEDVTAVLRAAESSRYHPALVLIASTGMRKGEALALAWDALDLDAGMLRVAATISRVGGRLVITEPKTVRSRRTVPLNPAVVSMLRKHKARQAAERLRAANQWQNSGLVFTTELGGPVDPRNLLRVVEVASRSANIEKVGAHTFRHSAAVAWLESGVHIKAVADLLGHSSIAITGDVYGHTSDDTARAAIDGLAGRLGLLDVGGHP</sequence>
<evidence type="ECO:0000256" key="3">
    <source>
        <dbReference type="PROSITE-ProRule" id="PRU01248"/>
    </source>
</evidence>
<dbReference type="PANTHER" id="PTHR30349:SF91">
    <property type="entry name" value="INTA PROTEIN"/>
    <property type="match status" value="1"/>
</dbReference>
<feature type="domain" description="Core-binding (CB)" evidence="6">
    <location>
        <begin position="68"/>
        <end position="171"/>
    </location>
</feature>
<feature type="domain" description="Tyr recombinase" evidence="5">
    <location>
        <begin position="192"/>
        <end position="389"/>
    </location>
</feature>
<dbReference type="GO" id="GO:0003677">
    <property type="term" value="F:DNA binding"/>
    <property type="evidence" value="ECO:0007669"/>
    <property type="project" value="UniProtKB-UniRule"/>
</dbReference>
<feature type="region of interest" description="Disordered" evidence="4">
    <location>
        <begin position="1"/>
        <end position="34"/>
    </location>
</feature>
<name>A0A3S5EJJ9_MYCAU</name>
<dbReference type="RefSeq" id="WP_048631172.1">
    <property type="nucleotide sequence ID" value="NZ_CVQQ01000002.1"/>
</dbReference>
<proteinExistence type="predicted"/>
<dbReference type="SUPFAM" id="SSF56349">
    <property type="entry name" value="DNA breaking-rejoining enzymes"/>
    <property type="match status" value="1"/>
</dbReference>
<accession>A0A3S5EJJ9</accession>
<dbReference type="KEGG" id="mauu:NCTC10437_03115"/>
<dbReference type="InterPro" id="IPR011010">
    <property type="entry name" value="DNA_brk_join_enz"/>
</dbReference>
<dbReference type="CDD" id="cd01189">
    <property type="entry name" value="INT_ICEBs1_C_like"/>
    <property type="match status" value="1"/>
</dbReference>
<dbReference type="PROSITE" id="PS51898">
    <property type="entry name" value="TYR_RECOMBINASE"/>
    <property type="match status" value="1"/>
</dbReference>
<dbReference type="OrthoDB" id="4326943at2"/>
<dbReference type="Proteomes" id="UP000279306">
    <property type="component" value="Chromosome"/>
</dbReference>
<reference evidence="7 8" key="1">
    <citation type="submission" date="2018-12" db="EMBL/GenBank/DDBJ databases">
        <authorList>
            <consortium name="Pathogen Informatics"/>
        </authorList>
    </citation>
    <scope>NUCLEOTIDE SEQUENCE [LARGE SCALE GENOMIC DNA]</scope>
    <source>
        <strain evidence="7 8">NCTC10437</strain>
    </source>
</reference>
<keyword evidence="2" id="KW-0233">DNA recombination</keyword>
<organism evidence="7 8">
    <name type="scientific">Mycolicibacterium aurum</name>
    <name type="common">Mycobacterium aurum</name>
    <dbReference type="NCBI Taxonomy" id="1791"/>
    <lineage>
        <taxon>Bacteria</taxon>
        <taxon>Bacillati</taxon>
        <taxon>Actinomycetota</taxon>
        <taxon>Actinomycetes</taxon>
        <taxon>Mycobacteriales</taxon>
        <taxon>Mycobacteriaceae</taxon>
        <taxon>Mycolicibacterium</taxon>
    </lineage>
</organism>
<evidence type="ECO:0000259" key="5">
    <source>
        <dbReference type="PROSITE" id="PS51898"/>
    </source>
</evidence>
<dbReference type="Gene3D" id="1.10.150.130">
    <property type="match status" value="1"/>
</dbReference>
<dbReference type="InterPro" id="IPR013762">
    <property type="entry name" value="Integrase-like_cat_sf"/>
</dbReference>
<dbReference type="STRING" id="1791.GCA_001049355_01253"/>
<dbReference type="GO" id="GO:0015074">
    <property type="term" value="P:DNA integration"/>
    <property type="evidence" value="ECO:0007669"/>
    <property type="project" value="InterPro"/>
</dbReference>
<evidence type="ECO:0000259" key="6">
    <source>
        <dbReference type="PROSITE" id="PS51900"/>
    </source>
</evidence>
<dbReference type="Gene3D" id="1.10.443.10">
    <property type="entry name" value="Intergrase catalytic core"/>
    <property type="match status" value="1"/>
</dbReference>
<dbReference type="GO" id="GO:0006310">
    <property type="term" value="P:DNA recombination"/>
    <property type="evidence" value="ECO:0007669"/>
    <property type="project" value="UniProtKB-KW"/>
</dbReference>